<gene>
    <name evidence="2" type="ORF">SAMN04487907_102117</name>
</gene>
<dbReference type="EMBL" id="FOKV01000002">
    <property type="protein sequence ID" value="SFC06461.1"/>
    <property type="molecule type" value="Genomic_DNA"/>
</dbReference>
<evidence type="ECO:0000313" key="3">
    <source>
        <dbReference type="Proteomes" id="UP000199438"/>
    </source>
</evidence>
<feature type="compositionally biased region" description="Polar residues" evidence="1">
    <location>
        <begin position="79"/>
        <end position="99"/>
    </location>
</feature>
<dbReference type="AlphaFoldDB" id="A0A1I1G4N0"/>
<dbReference type="STRING" id="1334022.SAMN04487907_102117"/>
<dbReference type="RefSeq" id="WP_092540913.1">
    <property type="nucleotide sequence ID" value="NZ_FOKV01000002.1"/>
</dbReference>
<sequence length="99" mass="11134">MKLIKQAGLYLLGAGLLIFGNRKTLDGILVSLDPPEEKDHKKFDETFETQKITRNKENKLANENIYFQTIHIDERDINATPTPKTSIESDNAETASASQ</sequence>
<evidence type="ECO:0000256" key="1">
    <source>
        <dbReference type="SAM" id="MobiDB-lite"/>
    </source>
</evidence>
<accession>A0A1I1G4N0</accession>
<evidence type="ECO:0000313" key="2">
    <source>
        <dbReference type="EMBL" id="SFC06461.1"/>
    </source>
</evidence>
<dbReference type="OrthoDB" id="9841415at2"/>
<keyword evidence="3" id="KW-1185">Reference proteome</keyword>
<reference evidence="3" key="1">
    <citation type="submission" date="2016-10" db="EMBL/GenBank/DDBJ databases">
        <authorList>
            <person name="Varghese N."/>
            <person name="Submissions S."/>
        </authorList>
    </citation>
    <scope>NUCLEOTIDE SEQUENCE [LARGE SCALE GENOMIC DNA]</scope>
    <source>
        <strain evidence="3">DSM 24499</strain>
    </source>
</reference>
<organism evidence="2 3">
    <name type="scientific">Zunongwangia mangrovi</name>
    <dbReference type="NCBI Taxonomy" id="1334022"/>
    <lineage>
        <taxon>Bacteria</taxon>
        <taxon>Pseudomonadati</taxon>
        <taxon>Bacteroidota</taxon>
        <taxon>Flavobacteriia</taxon>
        <taxon>Flavobacteriales</taxon>
        <taxon>Flavobacteriaceae</taxon>
        <taxon>Zunongwangia</taxon>
    </lineage>
</organism>
<protein>
    <submittedName>
        <fullName evidence="2">Uncharacterized protein</fullName>
    </submittedName>
</protein>
<feature type="region of interest" description="Disordered" evidence="1">
    <location>
        <begin position="76"/>
        <end position="99"/>
    </location>
</feature>
<proteinExistence type="predicted"/>
<name>A0A1I1G4N0_9FLAO</name>
<dbReference type="Proteomes" id="UP000199438">
    <property type="component" value="Unassembled WGS sequence"/>
</dbReference>